<protein>
    <submittedName>
        <fullName evidence="1">Uncharacterized protein</fullName>
    </submittedName>
</protein>
<dbReference type="PATRIC" id="fig|1265820.5.peg.1734"/>
<organism evidence="1 2">
    <name type="scientific">Listeria cornellensis FSL F6-0969</name>
    <dbReference type="NCBI Taxonomy" id="1265820"/>
    <lineage>
        <taxon>Bacteria</taxon>
        <taxon>Bacillati</taxon>
        <taxon>Bacillota</taxon>
        <taxon>Bacilli</taxon>
        <taxon>Bacillales</taxon>
        <taxon>Listeriaceae</taxon>
        <taxon>Listeria</taxon>
    </lineage>
</organism>
<accession>W7C3H1</accession>
<evidence type="ECO:0000313" key="2">
    <source>
        <dbReference type="Proteomes" id="UP000019254"/>
    </source>
</evidence>
<proteinExistence type="predicted"/>
<comment type="caution">
    <text evidence="1">The sequence shown here is derived from an EMBL/GenBank/DDBJ whole genome shotgun (WGS) entry which is preliminary data.</text>
</comment>
<gene>
    <name evidence="1" type="ORF">PCORN_08877</name>
</gene>
<evidence type="ECO:0000313" key="1">
    <source>
        <dbReference type="EMBL" id="EUJ30206.1"/>
    </source>
</evidence>
<reference evidence="1 2" key="1">
    <citation type="journal article" date="2014" name="Int. J. Syst. Evol. Microbiol.">
        <title>Listeria floridensis sp. nov., Listeria aquatica sp. nov., Listeria cornellensis sp. nov., Listeria riparia sp. nov. and Listeria grandensis sp. nov., from agricultural and natural environments.</title>
        <authorList>
            <person name="den Bakker H.C."/>
            <person name="Warchocki S."/>
            <person name="Wright E.M."/>
            <person name="Allred A.F."/>
            <person name="Ahlstrom C."/>
            <person name="Manuel C.S."/>
            <person name="Stasiewicz M.J."/>
            <person name="Burrell A."/>
            <person name="Roof S."/>
            <person name="Strawn L."/>
            <person name="Fortes E.D."/>
            <person name="Nightingale K.K."/>
            <person name="Kephart D."/>
            <person name="Wiedmann M."/>
        </authorList>
    </citation>
    <scope>NUCLEOTIDE SEQUENCE [LARGE SCALE GENOMIC DNA]</scope>
    <source>
        <strain evidence="2">FSL F6-969</strain>
    </source>
</reference>
<dbReference type="AlphaFoldDB" id="W7C3H1"/>
<keyword evidence="2" id="KW-1185">Reference proteome</keyword>
<dbReference type="EMBL" id="AODE01000018">
    <property type="protein sequence ID" value="EUJ30206.1"/>
    <property type="molecule type" value="Genomic_DNA"/>
</dbReference>
<sequence length="66" mass="7296">MGIVWILVVSSGFLVFLSEKVSIGIRQIACTTKNGTWCYMGEITEKWADNGALQGMCIAIPFSDFF</sequence>
<dbReference type="Proteomes" id="UP000019254">
    <property type="component" value="Unassembled WGS sequence"/>
</dbReference>
<name>W7C3H1_9LIST</name>
<dbReference type="STRING" id="1265820.PCORN_08877"/>